<gene>
    <name evidence="1" type="ORF">QFC24_006944</name>
</gene>
<dbReference type="Proteomes" id="UP001234202">
    <property type="component" value="Unassembled WGS sequence"/>
</dbReference>
<name>A0ACC2WWH7_9TREE</name>
<comment type="caution">
    <text evidence="1">The sequence shown here is derived from an EMBL/GenBank/DDBJ whole genome shotgun (WGS) entry which is preliminary data.</text>
</comment>
<organism evidence="1 2">
    <name type="scientific">Naganishia onofrii</name>
    <dbReference type="NCBI Taxonomy" id="1851511"/>
    <lineage>
        <taxon>Eukaryota</taxon>
        <taxon>Fungi</taxon>
        <taxon>Dikarya</taxon>
        <taxon>Basidiomycota</taxon>
        <taxon>Agaricomycotina</taxon>
        <taxon>Tremellomycetes</taxon>
        <taxon>Filobasidiales</taxon>
        <taxon>Filobasidiaceae</taxon>
        <taxon>Naganishia</taxon>
    </lineage>
</organism>
<accession>A0ACC2WWH7</accession>
<protein>
    <submittedName>
        <fullName evidence="1">Uncharacterized protein</fullName>
    </submittedName>
</protein>
<proteinExistence type="predicted"/>
<keyword evidence="2" id="KW-1185">Reference proteome</keyword>
<reference evidence="1" key="1">
    <citation type="submission" date="2023-04" db="EMBL/GenBank/DDBJ databases">
        <title>Draft Genome sequencing of Naganishia species isolated from polar environments using Oxford Nanopore Technology.</title>
        <authorList>
            <person name="Leo P."/>
            <person name="Venkateswaran K."/>
        </authorList>
    </citation>
    <scope>NUCLEOTIDE SEQUENCE</scope>
    <source>
        <strain evidence="1">DBVPG 5303</strain>
    </source>
</reference>
<evidence type="ECO:0000313" key="1">
    <source>
        <dbReference type="EMBL" id="KAJ9115761.1"/>
    </source>
</evidence>
<evidence type="ECO:0000313" key="2">
    <source>
        <dbReference type="Proteomes" id="UP001234202"/>
    </source>
</evidence>
<dbReference type="EMBL" id="JASBWV010000042">
    <property type="protein sequence ID" value="KAJ9115761.1"/>
    <property type="molecule type" value="Genomic_DNA"/>
</dbReference>
<sequence>MALDRRTTDFNKSFYTPRDLPVELTRKVTELNDALDRLEAFGRHAPKRRPGYAIVDDFVNPMRPSLMMENFKGDRDIKKLSAAVQGFKDAIAKKVKNDSVKVGCYNTSITGSEADKLVNRWEYFAGWLAREDAPPGTPTAAALRATLQEVEKRTNELAEIVGEMVKAQK</sequence>